<keyword evidence="7" id="KW-1185">Reference proteome</keyword>
<keyword evidence="3" id="KW-1133">Transmembrane helix</keyword>
<evidence type="ECO:0000313" key="7">
    <source>
        <dbReference type="Proteomes" id="UP000182130"/>
    </source>
</evidence>
<proteinExistence type="predicted"/>
<dbReference type="InterPro" id="IPR020846">
    <property type="entry name" value="MFS_dom"/>
</dbReference>
<evidence type="ECO:0000259" key="5">
    <source>
        <dbReference type="PROSITE" id="PS50850"/>
    </source>
</evidence>
<reference evidence="7" key="1">
    <citation type="submission" date="2016-10" db="EMBL/GenBank/DDBJ databases">
        <authorList>
            <person name="Varghese N."/>
            <person name="Submissions S."/>
        </authorList>
    </citation>
    <scope>NUCLEOTIDE SEQUENCE [LARGE SCALE GENOMIC DNA]</scope>
    <source>
        <strain evidence="7">CGMCC 1.10783</strain>
    </source>
</reference>
<dbReference type="RefSeq" id="WP_074590386.1">
    <property type="nucleotide sequence ID" value="NZ_FNEI01000013.1"/>
</dbReference>
<dbReference type="PROSITE" id="PS50850">
    <property type="entry name" value="MFS"/>
    <property type="match status" value="1"/>
</dbReference>
<feature type="domain" description="Major facilitator superfamily (MFS) profile" evidence="5">
    <location>
        <begin position="12"/>
        <end position="395"/>
    </location>
</feature>
<dbReference type="OrthoDB" id="5317164at2"/>
<dbReference type="SUPFAM" id="SSF103473">
    <property type="entry name" value="MFS general substrate transporter"/>
    <property type="match status" value="1"/>
</dbReference>
<dbReference type="Proteomes" id="UP000182130">
    <property type="component" value="Unassembled WGS sequence"/>
</dbReference>
<dbReference type="PANTHER" id="PTHR23523">
    <property type="match status" value="1"/>
</dbReference>
<dbReference type="PANTHER" id="PTHR23523:SF2">
    <property type="entry name" value="2-NITROIMIDAZOLE TRANSPORTER"/>
    <property type="match status" value="1"/>
</dbReference>
<evidence type="ECO:0000256" key="3">
    <source>
        <dbReference type="ARBA" id="ARBA00022989"/>
    </source>
</evidence>
<dbReference type="GO" id="GO:0005886">
    <property type="term" value="C:plasma membrane"/>
    <property type="evidence" value="ECO:0007669"/>
    <property type="project" value="UniProtKB-SubCell"/>
</dbReference>
<evidence type="ECO:0000256" key="2">
    <source>
        <dbReference type="ARBA" id="ARBA00022692"/>
    </source>
</evidence>
<accession>A0A1G8VAW9</accession>
<dbReference type="AlphaFoldDB" id="A0A1G8VAW9"/>
<keyword evidence="2" id="KW-0812">Transmembrane</keyword>
<dbReference type="Gene3D" id="1.20.1250.20">
    <property type="entry name" value="MFS general substrate transporter like domains"/>
    <property type="match status" value="2"/>
</dbReference>
<dbReference type="EMBL" id="FNEI01000013">
    <property type="protein sequence ID" value="SDJ63143.1"/>
    <property type="molecule type" value="Genomic_DNA"/>
</dbReference>
<sequence>MTGLFSRVPRSWVVLACIALISLCMRGPIVSVAPVLDTMQAELGFPPVVLGLLTSIPVLCFSLASPAAAVAGRKFGAEFAVTLTLLGVLAGVVLRSAGAPAVVLLGTVLIGLAITVGNICIPLIIRRDVSPKRQGTAMGLYSAFLNVGAFLTSVVTAPIAEVVGWRPALAAVGIFALVATAAWAMAFGPRRAFVPVPLPPMRAAGAVPVIGVFWITAGLTVGFAGQAFSYYGVTTWLPSFLGDTLGMTATQAGAGASIFQVLAIVGSLGVPLLAKYWSPTAVALTVSALWATIPVGLLLAPSWWWLWCIGAGIAQGGGFTIIFSALIKVAPDMATAGRMSALVQGVGYFFAAIAPSAVGFVHEQAGNWTPPLLVILGSVLAFAICTTLSVRSAGKRRPS</sequence>
<dbReference type="STRING" id="1045773.SAMN05216555_113108"/>
<gene>
    <name evidence="6" type="ORF">SAMN05216555_113108</name>
</gene>
<dbReference type="Pfam" id="PF07690">
    <property type="entry name" value="MFS_1"/>
    <property type="match status" value="1"/>
</dbReference>
<dbReference type="InterPro" id="IPR011701">
    <property type="entry name" value="MFS"/>
</dbReference>
<dbReference type="InterPro" id="IPR036259">
    <property type="entry name" value="MFS_trans_sf"/>
</dbReference>
<organism evidence="6 7">
    <name type="scientific">Arthrobacter cupressi</name>
    <dbReference type="NCBI Taxonomy" id="1045773"/>
    <lineage>
        <taxon>Bacteria</taxon>
        <taxon>Bacillati</taxon>
        <taxon>Actinomycetota</taxon>
        <taxon>Actinomycetes</taxon>
        <taxon>Micrococcales</taxon>
        <taxon>Micrococcaceae</taxon>
        <taxon>Arthrobacter</taxon>
    </lineage>
</organism>
<protein>
    <submittedName>
        <fullName evidence="6">MFS transporter, CP family, cyanate transporter</fullName>
    </submittedName>
</protein>
<evidence type="ECO:0000256" key="4">
    <source>
        <dbReference type="ARBA" id="ARBA00023136"/>
    </source>
</evidence>
<keyword evidence="4" id="KW-0472">Membrane</keyword>
<name>A0A1G8VAW9_9MICC</name>
<evidence type="ECO:0000313" key="6">
    <source>
        <dbReference type="EMBL" id="SDJ63143.1"/>
    </source>
</evidence>
<evidence type="ECO:0000256" key="1">
    <source>
        <dbReference type="ARBA" id="ARBA00004651"/>
    </source>
</evidence>
<dbReference type="GO" id="GO:0022857">
    <property type="term" value="F:transmembrane transporter activity"/>
    <property type="evidence" value="ECO:0007669"/>
    <property type="project" value="InterPro"/>
</dbReference>
<dbReference type="InterPro" id="IPR052524">
    <property type="entry name" value="MFS_Cyanate_Porter"/>
</dbReference>
<comment type="subcellular location">
    <subcellularLocation>
        <location evidence="1">Cell membrane</location>
        <topology evidence="1">Multi-pass membrane protein</topology>
    </subcellularLocation>
</comment>